<feature type="signal peptide" evidence="1">
    <location>
        <begin position="1"/>
        <end position="30"/>
    </location>
</feature>
<feature type="chain" id="PRO_5035780787" evidence="1">
    <location>
        <begin position="31"/>
        <end position="184"/>
    </location>
</feature>
<evidence type="ECO:0000256" key="1">
    <source>
        <dbReference type="SAM" id="SignalP"/>
    </source>
</evidence>
<dbReference type="Proteomes" id="UP000003811">
    <property type="component" value="Chromosome"/>
</dbReference>
<reference evidence="2 3" key="1">
    <citation type="journal article" date="2011" name="PLoS Pathog.">
        <title>Dynamic evolution of pathogenicity revealed by sequencing and comparative genomics of 19 Pseudomonas syringae isolates.</title>
        <authorList>
            <person name="Baltrus D.A."/>
            <person name="Nishimura M.T."/>
            <person name="Romanchuk A."/>
            <person name="Chang J.H."/>
            <person name="Mukhtar M.S."/>
            <person name="Cherkis K."/>
            <person name="Roach J."/>
            <person name="Grant S.R."/>
            <person name="Jones C.D."/>
            <person name="Dangl J.L."/>
        </authorList>
    </citation>
    <scope>NUCLEOTIDE SEQUENCE [LARGE SCALE GENOMIC DNA]</scope>
    <source>
        <strain evidence="2 3">ES4326</strain>
    </source>
</reference>
<accession>A0A8T8BZI4</accession>
<organism evidence="2 3">
    <name type="scientific">Pseudomonas syringae pv. maculicola str. ES4326</name>
    <dbReference type="NCBI Taxonomy" id="629265"/>
    <lineage>
        <taxon>Bacteria</taxon>
        <taxon>Pseudomonadati</taxon>
        <taxon>Pseudomonadota</taxon>
        <taxon>Gammaproteobacteria</taxon>
        <taxon>Pseudomonadales</taxon>
        <taxon>Pseudomonadaceae</taxon>
        <taxon>Pseudomonas</taxon>
    </lineage>
</organism>
<sequence>MSKAKRAPFAMQAGLTLALSVSASFTHVAAAPTPAVVEARKDSDFKDLQPSDKAKLRDDIKRAMVGLKNMNQFLANCCEVIVSGDHIPKQAIDDEPFTEIAATFRELEFAMADKWADFSEMPIISDEMNGLRKALATARSRAAQNSMLLKQRSTVLEPASSDVDMQGLQKLTAISSERLLRLAS</sequence>
<dbReference type="RefSeq" id="WP_007249829.1">
    <property type="nucleotide sequence ID" value="NZ_CP047260.1"/>
</dbReference>
<evidence type="ECO:0000313" key="3">
    <source>
        <dbReference type="Proteomes" id="UP000003811"/>
    </source>
</evidence>
<gene>
    <name evidence="2" type="ORF">PMA4326_009485</name>
</gene>
<keyword evidence="1" id="KW-0732">Signal</keyword>
<name>A0A8T8BZI4_PSEYM</name>
<protein>
    <submittedName>
        <fullName evidence="2">Uncharacterized protein</fullName>
    </submittedName>
</protein>
<dbReference type="AlphaFoldDB" id="A0A8T8BZI4"/>
<dbReference type="EMBL" id="CP047260">
    <property type="protein sequence ID" value="QHE96830.1"/>
    <property type="molecule type" value="Genomic_DNA"/>
</dbReference>
<proteinExistence type="predicted"/>
<evidence type="ECO:0000313" key="2">
    <source>
        <dbReference type="EMBL" id="QHE96830.1"/>
    </source>
</evidence>